<dbReference type="Pfam" id="PF02450">
    <property type="entry name" value="LCAT"/>
    <property type="match status" value="1"/>
</dbReference>
<dbReference type="InterPro" id="IPR029058">
    <property type="entry name" value="AB_hydrolase_fold"/>
</dbReference>
<keyword evidence="3" id="KW-1185">Reference proteome</keyword>
<dbReference type="AlphaFoldDB" id="A0AAD8R3V4"/>
<feature type="chain" id="PRO_5042272717" evidence="1">
    <location>
        <begin position="24"/>
        <end position="433"/>
    </location>
</feature>
<evidence type="ECO:0000313" key="2">
    <source>
        <dbReference type="EMBL" id="KAK1612449.1"/>
    </source>
</evidence>
<accession>A0AAD8R3V4</accession>
<dbReference type="GO" id="GO:0008374">
    <property type="term" value="F:O-acyltransferase activity"/>
    <property type="evidence" value="ECO:0007669"/>
    <property type="project" value="InterPro"/>
</dbReference>
<dbReference type="Proteomes" id="UP001231189">
    <property type="component" value="Unassembled WGS sequence"/>
</dbReference>
<name>A0AAD8R3V4_LOLMU</name>
<protein>
    <submittedName>
        <fullName evidence="2">Uncharacterized protein</fullName>
    </submittedName>
</protein>
<dbReference type="SUPFAM" id="SSF53474">
    <property type="entry name" value="alpha/beta-Hydrolases"/>
    <property type="match status" value="1"/>
</dbReference>
<dbReference type="EMBL" id="JAUUTY010000007">
    <property type="protein sequence ID" value="KAK1612449.1"/>
    <property type="molecule type" value="Genomic_DNA"/>
</dbReference>
<organism evidence="2 3">
    <name type="scientific">Lolium multiflorum</name>
    <name type="common">Italian ryegrass</name>
    <name type="synonym">Lolium perenne subsp. multiflorum</name>
    <dbReference type="NCBI Taxonomy" id="4521"/>
    <lineage>
        <taxon>Eukaryota</taxon>
        <taxon>Viridiplantae</taxon>
        <taxon>Streptophyta</taxon>
        <taxon>Embryophyta</taxon>
        <taxon>Tracheophyta</taxon>
        <taxon>Spermatophyta</taxon>
        <taxon>Magnoliopsida</taxon>
        <taxon>Liliopsida</taxon>
        <taxon>Poales</taxon>
        <taxon>Poaceae</taxon>
        <taxon>BOP clade</taxon>
        <taxon>Pooideae</taxon>
        <taxon>Poodae</taxon>
        <taxon>Poeae</taxon>
        <taxon>Poeae Chloroplast Group 2 (Poeae type)</taxon>
        <taxon>Loliodinae</taxon>
        <taxon>Loliinae</taxon>
        <taxon>Lolium</taxon>
    </lineage>
</organism>
<feature type="signal peptide" evidence="1">
    <location>
        <begin position="1"/>
        <end position="23"/>
    </location>
</feature>
<dbReference type="InterPro" id="IPR003386">
    <property type="entry name" value="LACT/PDAT_acylTrfase"/>
</dbReference>
<dbReference type="Gene3D" id="3.40.50.1820">
    <property type="entry name" value="alpha/beta hydrolase"/>
    <property type="match status" value="1"/>
</dbReference>
<dbReference type="PANTHER" id="PTHR11440">
    <property type="entry name" value="LECITHIN-CHOLESTEROL ACYLTRANSFERASE-RELATED"/>
    <property type="match status" value="1"/>
</dbReference>
<dbReference type="GO" id="GO:0006629">
    <property type="term" value="P:lipid metabolic process"/>
    <property type="evidence" value="ECO:0007669"/>
    <property type="project" value="InterPro"/>
</dbReference>
<evidence type="ECO:0000313" key="3">
    <source>
        <dbReference type="Proteomes" id="UP001231189"/>
    </source>
</evidence>
<reference evidence="2" key="1">
    <citation type="submission" date="2023-07" db="EMBL/GenBank/DDBJ databases">
        <title>A chromosome-level genome assembly of Lolium multiflorum.</title>
        <authorList>
            <person name="Chen Y."/>
            <person name="Copetti D."/>
            <person name="Kolliker R."/>
            <person name="Studer B."/>
        </authorList>
    </citation>
    <scope>NUCLEOTIDE SEQUENCE</scope>
    <source>
        <strain evidence="2">02402/16</strain>
        <tissue evidence="2">Leaf</tissue>
    </source>
</reference>
<comment type="caution">
    <text evidence="2">The sequence shown here is derived from an EMBL/GenBank/DDBJ whole genome shotgun (WGS) entry which is preliminary data.</text>
</comment>
<evidence type="ECO:0000256" key="1">
    <source>
        <dbReference type="SAM" id="SignalP"/>
    </source>
</evidence>
<proteinExistence type="predicted"/>
<keyword evidence="1" id="KW-0732">Signal</keyword>
<gene>
    <name evidence="2" type="ORF">QYE76_036122</name>
</gene>
<sequence length="433" mass="48449">MAMNKAFLGLLQLLLLLLPPSLRDYLWAAPSEHGVGQQLKVYHPIILQAGFSCPSIEARLTDAYTPSLPRCGALKGKGWFPLWNNIPELIDHDYVPCFEEQMSLVFDPVLNDYVNQPGVETRVTNFGSAYGFSPKDESCPFCCNIKLRNELEALGYRDGDTLFGAPYDIRHAPPRPSQSSKVYMDYFARVKGLVQNASEKNGNKPVILIGHSFGGRLMLDFLNSTPLPWRKQFIKHLVLLSPTPPIGFVQPLTNLAWGPTCIVMENVSRLALRPMWRSFASSLLSLPSPAVFGDEPLIITKQKNYSAYDCQDFLPVLGFSLKGTLPFNKWVDKRVEAPMVPTTYLNGFGVQTTKQVVFSDDNFDIEPENVYGNGDGVVNWNSVLVFAKELKRQHSAENILFKFIKIPNVAHSYISIQEDSLKIVMAAILEANS</sequence>